<organism evidence="2 3">
    <name type="scientific">Aspergillus oryzae</name>
    <name type="common">Yellow koji mold</name>
    <dbReference type="NCBI Taxonomy" id="5062"/>
    <lineage>
        <taxon>Eukaryota</taxon>
        <taxon>Fungi</taxon>
        <taxon>Dikarya</taxon>
        <taxon>Ascomycota</taxon>
        <taxon>Pezizomycotina</taxon>
        <taxon>Eurotiomycetes</taxon>
        <taxon>Eurotiomycetidae</taxon>
        <taxon>Eurotiales</taxon>
        <taxon>Aspergillaceae</taxon>
        <taxon>Aspergillus</taxon>
        <taxon>Aspergillus subgen. Circumdati</taxon>
    </lineage>
</organism>
<feature type="region of interest" description="Disordered" evidence="1">
    <location>
        <begin position="129"/>
        <end position="164"/>
    </location>
</feature>
<accession>A0AAN4YUS4</accession>
<evidence type="ECO:0000256" key="1">
    <source>
        <dbReference type="SAM" id="MobiDB-lite"/>
    </source>
</evidence>
<evidence type="ECO:0000313" key="2">
    <source>
        <dbReference type="EMBL" id="GMG35630.1"/>
    </source>
</evidence>
<gene>
    <name evidence="2" type="ORF">Aory04_001082000</name>
</gene>
<name>A0AAN4YUS4_ASPOZ</name>
<sequence>MGDGEDEEAVAVVRNTGEGVIPSCKCRQETEEATGLDDGGVGLALGVTVEITNTEEQEGEVQEEEQQEEGYGGPQGAEQQDSGEDEPSLVTVSTRLIQSSALQTYKEEQSKRVIELWCTSASESVRNLKSTWGQDDGESKPETTIRRQSGGTKGISNGHFPGEC</sequence>
<feature type="region of interest" description="Disordered" evidence="1">
    <location>
        <begin position="50"/>
        <end position="90"/>
    </location>
</feature>
<reference evidence="2" key="1">
    <citation type="submission" date="2023-04" db="EMBL/GenBank/DDBJ databases">
        <title>Aspergillus oryzae NBRC 4228.</title>
        <authorList>
            <person name="Ichikawa N."/>
            <person name="Sato H."/>
            <person name="Tonouchi N."/>
        </authorList>
    </citation>
    <scope>NUCLEOTIDE SEQUENCE</scope>
    <source>
        <strain evidence="2">NBRC 4228</strain>
    </source>
</reference>
<feature type="compositionally biased region" description="Acidic residues" evidence="1">
    <location>
        <begin position="53"/>
        <end position="68"/>
    </location>
</feature>
<dbReference type="AlphaFoldDB" id="A0AAN4YUS4"/>
<evidence type="ECO:0000313" key="3">
    <source>
        <dbReference type="Proteomes" id="UP001165205"/>
    </source>
</evidence>
<proteinExistence type="predicted"/>
<dbReference type="EMBL" id="BSYA01000174">
    <property type="protein sequence ID" value="GMG35630.1"/>
    <property type="molecule type" value="Genomic_DNA"/>
</dbReference>
<protein>
    <submittedName>
        <fullName evidence="2">Unnamed protein product</fullName>
    </submittedName>
</protein>
<comment type="caution">
    <text evidence="2">The sequence shown here is derived from an EMBL/GenBank/DDBJ whole genome shotgun (WGS) entry which is preliminary data.</text>
</comment>
<dbReference type="Proteomes" id="UP001165205">
    <property type="component" value="Unassembled WGS sequence"/>
</dbReference>